<comment type="caution">
    <text evidence="3">The sequence shown here is derived from an EMBL/GenBank/DDBJ whole genome shotgun (WGS) entry which is preliminary data.</text>
</comment>
<dbReference type="Gene3D" id="3.30.1490.20">
    <property type="entry name" value="ATP-grasp fold, A domain"/>
    <property type="match status" value="1"/>
</dbReference>
<dbReference type="GO" id="GO:0005524">
    <property type="term" value="F:ATP binding"/>
    <property type="evidence" value="ECO:0007669"/>
    <property type="project" value="InterPro"/>
</dbReference>
<feature type="domain" description="Pyruvate phosphate dikinase AMP/ATP-binding" evidence="2">
    <location>
        <begin position="52"/>
        <end position="301"/>
    </location>
</feature>
<dbReference type="AlphaFoldDB" id="A0A2U2HGM2"/>
<dbReference type="InterPro" id="IPR002192">
    <property type="entry name" value="PPDK_AMP/ATP-bd"/>
</dbReference>
<feature type="domain" description="PEP-utilising enzyme mobile" evidence="1">
    <location>
        <begin position="817"/>
        <end position="887"/>
    </location>
</feature>
<dbReference type="InterPro" id="IPR036637">
    <property type="entry name" value="Phosphohistidine_dom_sf"/>
</dbReference>
<gene>
    <name evidence="3" type="ORF">C7C56_019505</name>
</gene>
<reference evidence="3 4" key="1">
    <citation type="submission" date="2018-04" db="EMBL/GenBank/DDBJ databases">
        <title>Massilia violaceinigra sp. nov., a novel purple-pigmented bacterium isolated from Tianshan glacier, Xinjiang, China.</title>
        <authorList>
            <person name="Wang H."/>
        </authorList>
    </citation>
    <scope>NUCLEOTIDE SEQUENCE [LARGE SCALE GENOMIC DNA]</scope>
    <source>
        <strain evidence="3 4">B448-2</strain>
    </source>
</reference>
<dbReference type="InterPro" id="IPR013815">
    <property type="entry name" value="ATP_grasp_subdomain_1"/>
</dbReference>
<dbReference type="InterPro" id="IPR008279">
    <property type="entry name" value="PEP-util_enz_mobile_dom"/>
</dbReference>
<protein>
    <recommendedName>
        <fullName evidence="5">Phosphoenolpyruvate synthase</fullName>
    </recommendedName>
</protein>
<sequence length="893" mass="94996">MAVGAAVRHQPALDLQLLHVSAKTQTEALMTPTPALAGLIPLAEAHDASVHGGKAAALARMLAHGFRVPPGVVLTDALFQDHLRRADAGGEQRAARICASPLAPTLRAALGACIDGTALHAVRSSAVGEDSAAHSFAGQLDTVLGVAGAGALEDAVRTVWASAWSVRSLVYQARRQVQLSRMGVIVQRQIDARHAGVLFTHAPAGCAATPVMMIEYCAGLGDALVSGAIDPARVVVAREGGGIVEHVMPDAALALLAGDEIHHLVAEASRLEALFGCPLDIEWAIDQAGQLWLLQARPISTPVAAAPFAEARSAVWTNANIAENFPEPVSPLLYSVVRAGYTAYFRNLGLGFGISPTRIAAMAPVLANLVGVHGGRLYYNLSNIHALLQLAPAGRWLARAFNNFVGAAEMPALRHAMPIQGWFDRVAEALRIPCKTAWQYLRVQSRVARFERAVTSFCDGTRRPALAAMSPAGLVDALDGFLTIRLRRWNDAALADTAAMVCYALLQRSLKRAWPQAGESVHNNLLVGLPELASHVPVERLWDLSREVRNNPVLLLLFSEHDVPAIENALATLPELAAFRARFEDYLERWGFRSSGELMLTHPSTEENPHQALNLLKTYVGLDADSPATLLARQVAARLAATDAACKHLSPLALVRALPLVGRAGRFRLLLSATQGAIRLRERARMQQARLYVHLRHIVLACGRSLAAAGLLDAPEDAFQLTMDELKDLLSGQAMFPYSVGALVRQRREAHARLARMAPPDSITMAEGSYLACAAGLPAAGPEADAAAPLQGTGACGGRISATAAVLADATEVGLMHEGDIVVTRQTDPGWACVFFLARGLVVERGGMLSHGAIIAREFGIPAVVGVRGATTRIRSGARLMLDGDRGVVEILA</sequence>
<proteinExistence type="predicted"/>
<dbReference type="Gene3D" id="3.50.30.10">
    <property type="entry name" value="Phosphohistidine domain"/>
    <property type="match status" value="1"/>
</dbReference>
<dbReference type="SUPFAM" id="SSF56059">
    <property type="entry name" value="Glutathione synthetase ATP-binding domain-like"/>
    <property type="match status" value="1"/>
</dbReference>
<dbReference type="Gene3D" id="3.30.470.20">
    <property type="entry name" value="ATP-grasp fold, B domain"/>
    <property type="match status" value="1"/>
</dbReference>
<evidence type="ECO:0000259" key="2">
    <source>
        <dbReference type="Pfam" id="PF01326"/>
    </source>
</evidence>
<accession>A0A2U2HGM2</accession>
<name>A0A2U2HGM2_9BURK</name>
<dbReference type="Proteomes" id="UP000241421">
    <property type="component" value="Unassembled WGS sequence"/>
</dbReference>
<dbReference type="SUPFAM" id="SSF52009">
    <property type="entry name" value="Phosphohistidine domain"/>
    <property type="match status" value="1"/>
</dbReference>
<dbReference type="Pfam" id="PF01326">
    <property type="entry name" value="PPDK_N"/>
    <property type="match status" value="1"/>
</dbReference>
<evidence type="ECO:0008006" key="5">
    <source>
        <dbReference type="Google" id="ProtNLM"/>
    </source>
</evidence>
<dbReference type="PANTHER" id="PTHR43615">
    <property type="entry name" value="PHOSPHOENOLPYRUVATE SYNTHASE-RELATED"/>
    <property type="match status" value="1"/>
</dbReference>
<dbReference type="OrthoDB" id="9765468at2"/>
<dbReference type="InterPro" id="IPR051549">
    <property type="entry name" value="PEP_Utilizing_Enz"/>
</dbReference>
<evidence type="ECO:0000259" key="1">
    <source>
        <dbReference type="Pfam" id="PF00391"/>
    </source>
</evidence>
<dbReference type="Pfam" id="PF00391">
    <property type="entry name" value="PEP-utilizers"/>
    <property type="match status" value="1"/>
</dbReference>
<evidence type="ECO:0000313" key="3">
    <source>
        <dbReference type="EMBL" id="PWF44346.1"/>
    </source>
</evidence>
<evidence type="ECO:0000313" key="4">
    <source>
        <dbReference type="Proteomes" id="UP000241421"/>
    </source>
</evidence>
<dbReference type="GO" id="GO:0016301">
    <property type="term" value="F:kinase activity"/>
    <property type="evidence" value="ECO:0007669"/>
    <property type="project" value="InterPro"/>
</dbReference>
<dbReference type="PANTHER" id="PTHR43615:SF1">
    <property type="entry name" value="PPDK_N DOMAIN-CONTAINING PROTEIN"/>
    <property type="match status" value="1"/>
</dbReference>
<dbReference type="EMBL" id="PXWF02000269">
    <property type="protein sequence ID" value="PWF44346.1"/>
    <property type="molecule type" value="Genomic_DNA"/>
</dbReference>
<organism evidence="3 4">
    <name type="scientific">Massilia glaciei</name>
    <dbReference type="NCBI Taxonomy" id="1524097"/>
    <lineage>
        <taxon>Bacteria</taxon>
        <taxon>Pseudomonadati</taxon>
        <taxon>Pseudomonadota</taxon>
        <taxon>Betaproteobacteria</taxon>
        <taxon>Burkholderiales</taxon>
        <taxon>Oxalobacteraceae</taxon>
        <taxon>Telluria group</taxon>
        <taxon>Massilia</taxon>
    </lineage>
</organism>
<keyword evidence="4" id="KW-1185">Reference proteome</keyword>